<evidence type="ECO:0000256" key="4">
    <source>
        <dbReference type="ARBA" id="ARBA00022806"/>
    </source>
</evidence>
<dbReference type="Pfam" id="PF00271">
    <property type="entry name" value="Helicase_C"/>
    <property type="match status" value="1"/>
</dbReference>
<dbReference type="SMART" id="SM00487">
    <property type="entry name" value="DEXDc"/>
    <property type="match status" value="1"/>
</dbReference>
<accession>A0ABU5H505</accession>
<dbReference type="SUPFAM" id="SSF52540">
    <property type="entry name" value="P-loop containing nucleoside triphosphate hydrolases"/>
    <property type="match status" value="1"/>
</dbReference>
<dbReference type="SMART" id="SM00490">
    <property type="entry name" value="HELICc"/>
    <property type="match status" value="1"/>
</dbReference>
<dbReference type="GO" id="GO:0016787">
    <property type="term" value="F:hydrolase activity"/>
    <property type="evidence" value="ECO:0007669"/>
    <property type="project" value="UniProtKB-KW"/>
</dbReference>
<keyword evidence="6" id="KW-0238">DNA-binding</keyword>
<dbReference type="GO" id="GO:0003678">
    <property type="term" value="F:DNA helicase activity"/>
    <property type="evidence" value="ECO:0007669"/>
    <property type="project" value="UniProtKB-EC"/>
</dbReference>
<protein>
    <recommendedName>
        <fullName evidence="9">DNA 3'-5' helicase</fullName>
        <ecNumber evidence="9">5.6.2.4</ecNumber>
    </recommendedName>
</protein>
<dbReference type="Pfam" id="PF00270">
    <property type="entry name" value="DEAD"/>
    <property type="match status" value="1"/>
</dbReference>
<dbReference type="InterPro" id="IPR027417">
    <property type="entry name" value="P-loop_NTPase"/>
</dbReference>
<keyword evidence="7" id="KW-0413">Isomerase</keyword>
<evidence type="ECO:0000256" key="7">
    <source>
        <dbReference type="ARBA" id="ARBA00023235"/>
    </source>
</evidence>
<dbReference type="Gene3D" id="3.40.50.300">
    <property type="entry name" value="P-loop containing nucleotide triphosphate hydrolases"/>
    <property type="match status" value="2"/>
</dbReference>
<comment type="similarity">
    <text evidence="1">Belongs to the helicase family. RecQ subfamily.</text>
</comment>
<sequence length="704" mass="78828">MVTEKEALEWLRAASGGAADKFHEGQWDAIQALVQNRNRVLLVQRTGWGKSMVYFLTTRLLRNQGAGPTLIISPLLALMRNQLDAARRLGLKAETINTSNRDEWTEVKQRIRKNMVDLLLVSPERLSNDDFLQECLLPIAERIEFFVVDEAHCISDWGHDFRPDYQRINRILQKLPENVAVLATTATANDRVVEDVLGQLGPTTILQRGPLARPSLRLQNISLPDRASRLAWLANNLPQLPGSGIIYTLTVRDADRVADWLTQQGISAAAYHSRIDGNAEEENSPSLRTDLEAKLLNNDLKALVATSALGMGFDKPDLGFVIHFQSPQSVVHYYQQVGRAGRAIAVAFGVLLSGAEDDEINQHFISNAFPPEAQVHAILAALEEAETGLSVPELMREVNLRMGQLEKVLKLLAAADAAPIVRDGSRWVRTPNPYQVDRERILRLTEHRQEEWQQMQEYMDSKSCLMEFLEQALDDPNAQQCGRCATCLGQPVVPLGYHPSTVNAAIAFERRSEVFIKPRQRWQTGAFPKYNWRGNIPLDRQNEQGRALSLWGDMGWAKLVREDKEKGRFRDELVVACAEMVRDRWRPNPSPTWVTCVPSLRSPRLVPDFARRLAAKLGLPFIGAVSKVEETERQRLMMNAWQQAHNLDGAFAVTAGLVHPGPVLLIDDVVDSRWSMTVIGALLRQAEVKAVYPLALSLASASSG</sequence>
<dbReference type="NCBIfam" id="TIGR00614">
    <property type="entry name" value="recQ_fam"/>
    <property type="match status" value="1"/>
</dbReference>
<evidence type="ECO:0000256" key="6">
    <source>
        <dbReference type="ARBA" id="ARBA00023125"/>
    </source>
</evidence>
<evidence type="ECO:0000259" key="11">
    <source>
        <dbReference type="PROSITE" id="PS51194"/>
    </source>
</evidence>
<comment type="caution">
    <text evidence="12">The sequence shown here is derived from an EMBL/GenBank/DDBJ whole genome shotgun (WGS) entry which is preliminary data.</text>
</comment>
<keyword evidence="2" id="KW-0547">Nucleotide-binding</keyword>
<dbReference type="Gene3D" id="3.40.50.2020">
    <property type="match status" value="1"/>
</dbReference>
<dbReference type="SUPFAM" id="SSF53271">
    <property type="entry name" value="PRTase-like"/>
    <property type="match status" value="1"/>
</dbReference>
<dbReference type="InterPro" id="IPR014001">
    <property type="entry name" value="Helicase_ATP-bd"/>
</dbReference>
<evidence type="ECO:0000256" key="8">
    <source>
        <dbReference type="ARBA" id="ARBA00034617"/>
    </source>
</evidence>
<feature type="domain" description="Helicase ATP-binding" evidence="10">
    <location>
        <begin position="31"/>
        <end position="206"/>
    </location>
</feature>
<dbReference type="InterPro" id="IPR004589">
    <property type="entry name" value="DNA_helicase_ATP-dep_RecQ"/>
</dbReference>
<keyword evidence="5" id="KW-0067">ATP-binding</keyword>
<dbReference type="PROSITE" id="PS51192">
    <property type="entry name" value="HELICASE_ATP_BIND_1"/>
    <property type="match status" value="1"/>
</dbReference>
<keyword evidence="3 12" id="KW-0378">Hydrolase</keyword>
<dbReference type="InterPro" id="IPR000836">
    <property type="entry name" value="PRTase_dom"/>
</dbReference>
<dbReference type="PANTHER" id="PTHR13710">
    <property type="entry name" value="DNA HELICASE RECQ FAMILY MEMBER"/>
    <property type="match status" value="1"/>
</dbReference>
<reference evidence="12 13" key="1">
    <citation type="submission" date="2023-12" db="EMBL/GenBank/DDBJ databases">
        <title>the genome sequence of Hyalangium sp. s54d21.</title>
        <authorList>
            <person name="Zhang X."/>
        </authorList>
    </citation>
    <scope>NUCLEOTIDE SEQUENCE [LARGE SCALE GENOMIC DNA]</scope>
    <source>
        <strain evidence="13">s54d21</strain>
    </source>
</reference>
<gene>
    <name evidence="12" type="ORF">SYV04_19275</name>
</gene>
<comment type="catalytic activity">
    <reaction evidence="8">
        <text>Couples ATP hydrolysis with the unwinding of duplex DNA by translocating in the 3'-5' direction.</text>
        <dbReference type="EC" id="5.6.2.4"/>
    </reaction>
</comment>
<evidence type="ECO:0000313" key="12">
    <source>
        <dbReference type="EMBL" id="MDY7228572.1"/>
    </source>
</evidence>
<dbReference type="CDD" id="cd06223">
    <property type="entry name" value="PRTases_typeI"/>
    <property type="match status" value="1"/>
</dbReference>
<dbReference type="InterPro" id="IPR001650">
    <property type="entry name" value="Helicase_C-like"/>
</dbReference>
<evidence type="ECO:0000256" key="3">
    <source>
        <dbReference type="ARBA" id="ARBA00022801"/>
    </source>
</evidence>
<dbReference type="RefSeq" id="WP_321547298.1">
    <property type="nucleotide sequence ID" value="NZ_JAXIVS010000006.1"/>
</dbReference>
<dbReference type="PANTHER" id="PTHR13710:SF105">
    <property type="entry name" value="ATP-DEPENDENT DNA HELICASE Q1"/>
    <property type="match status" value="1"/>
</dbReference>
<evidence type="ECO:0000256" key="1">
    <source>
        <dbReference type="ARBA" id="ARBA00005446"/>
    </source>
</evidence>
<evidence type="ECO:0000256" key="2">
    <source>
        <dbReference type="ARBA" id="ARBA00022741"/>
    </source>
</evidence>
<dbReference type="Proteomes" id="UP001291309">
    <property type="component" value="Unassembled WGS sequence"/>
</dbReference>
<feature type="domain" description="Helicase C-terminal" evidence="11">
    <location>
        <begin position="229"/>
        <end position="390"/>
    </location>
</feature>
<dbReference type="InterPro" id="IPR029057">
    <property type="entry name" value="PRTase-like"/>
</dbReference>
<evidence type="ECO:0000256" key="9">
    <source>
        <dbReference type="ARBA" id="ARBA00034808"/>
    </source>
</evidence>
<dbReference type="EC" id="5.6.2.4" evidence="9"/>
<evidence type="ECO:0000259" key="10">
    <source>
        <dbReference type="PROSITE" id="PS51192"/>
    </source>
</evidence>
<organism evidence="12 13">
    <name type="scientific">Hyalangium rubrum</name>
    <dbReference type="NCBI Taxonomy" id="3103134"/>
    <lineage>
        <taxon>Bacteria</taxon>
        <taxon>Pseudomonadati</taxon>
        <taxon>Myxococcota</taxon>
        <taxon>Myxococcia</taxon>
        <taxon>Myxococcales</taxon>
        <taxon>Cystobacterineae</taxon>
        <taxon>Archangiaceae</taxon>
        <taxon>Hyalangium</taxon>
    </lineage>
</organism>
<dbReference type="EMBL" id="JAXIVS010000006">
    <property type="protein sequence ID" value="MDY7228572.1"/>
    <property type="molecule type" value="Genomic_DNA"/>
</dbReference>
<dbReference type="InterPro" id="IPR011545">
    <property type="entry name" value="DEAD/DEAH_box_helicase_dom"/>
</dbReference>
<name>A0ABU5H505_9BACT</name>
<keyword evidence="13" id="KW-1185">Reference proteome</keyword>
<evidence type="ECO:0000313" key="13">
    <source>
        <dbReference type="Proteomes" id="UP001291309"/>
    </source>
</evidence>
<keyword evidence="4 12" id="KW-0347">Helicase</keyword>
<evidence type="ECO:0000256" key="5">
    <source>
        <dbReference type="ARBA" id="ARBA00022840"/>
    </source>
</evidence>
<dbReference type="PROSITE" id="PS51194">
    <property type="entry name" value="HELICASE_CTER"/>
    <property type="match status" value="1"/>
</dbReference>
<proteinExistence type="inferred from homology"/>